<reference evidence="1" key="2">
    <citation type="journal article" date="2015" name="Data Brief">
        <title>Shoot transcriptome of the giant reed, Arundo donax.</title>
        <authorList>
            <person name="Barrero R.A."/>
            <person name="Guerrero F.D."/>
            <person name="Moolhuijzen P."/>
            <person name="Goolsby J.A."/>
            <person name="Tidwell J."/>
            <person name="Bellgard S.E."/>
            <person name="Bellgard M.I."/>
        </authorList>
    </citation>
    <scope>NUCLEOTIDE SEQUENCE</scope>
    <source>
        <tissue evidence="1">Shoot tissue taken approximately 20 cm above the soil surface</tissue>
    </source>
</reference>
<name>A0A0A9DXG7_ARUDO</name>
<evidence type="ECO:0000313" key="1">
    <source>
        <dbReference type="EMBL" id="JAD88452.1"/>
    </source>
</evidence>
<reference evidence="1" key="1">
    <citation type="submission" date="2014-09" db="EMBL/GenBank/DDBJ databases">
        <authorList>
            <person name="Magalhaes I.L.F."/>
            <person name="Oliveira U."/>
            <person name="Santos F.R."/>
            <person name="Vidigal T.H.D.A."/>
            <person name="Brescovit A.D."/>
            <person name="Santos A.J."/>
        </authorList>
    </citation>
    <scope>NUCLEOTIDE SEQUENCE</scope>
    <source>
        <tissue evidence="1">Shoot tissue taken approximately 20 cm above the soil surface</tissue>
    </source>
</reference>
<organism evidence="1">
    <name type="scientific">Arundo donax</name>
    <name type="common">Giant reed</name>
    <name type="synonym">Donax arundinaceus</name>
    <dbReference type="NCBI Taxonomy" id="35708"/>
    <lineage>
        <taxon>Eukaryota</taxon>
        <taxon>Viridiplantae</taxon>
        <taxon>Streptophyta</taxon>
        <taxon>Embryophyta</taxon>
        <taxon>Tracheophyta</taxon>
        <taxon>Spermatophyta</taxon>
        <taxon>Magnoliopsida</taxon>
        <taxon>Liliopsida</taxon>
        <taxon>Poales</taxon>
        <taxon>Poaceae</taxon>
        <taxon>PACMAD clade</taxon>
        <taxon>Arundinoideae</taxon>
        <taxon>Arundineae</taxon>
        <taxon>Arundo</taxon>
    </lineage>
</organism>
<protein>
    <submittedName>
        <fullName evidence="1">Uncharacterized protein</fullName>
    </submittedName>
</protein>
<proteinExistence type="predicted"/>
<sequence>MRISTEDCICISEMPTKKTMCEYCSGTSQMNMPTTETLIRVR</sequence>
<accession>A0A0A9DXG7</accession>
<dbReference type="EMBL" id="GBRH01209443">
    <property type="protein sequence ID" value="JAD88452.1"/>
    <property type="molecule type" value="Transcribed_RNA"/>
</dbReference>
<dbReference type="AlphaFoldDB" id="A0A0A9DXG7"/>